<dbReference type="Pfam" id="PF01588">
    <property type="entry name" value="tRNA_bind"/>
    <property type="match status" value="1"/>
</dbReference>
<keyword evidence="4 15" id="KW-0963">Cytoplasm</keyword>
<comment type="subunit">
    <text evidence="3 15">Tetramer of two alpha and two beta subunits.</text>
</comment>
<dbReference type="RefSeq" id="WP_153022148.1">
    <property type="nucleotide sequence ID" value="NZ_BAABIH010000028.1"/>
</dbReference>
<dbReference type="AlphaFoldDB" id="A0A5P9Q9C8"/>
<evidence type="ECO:0000259" key="18">
    <source>
        <dbReference type="PROSITE" id="PS51447"/>
    </source>
</evidence>
<evidence type="ECO:0000256" key="10">
    <source>
        <dbReference type="ARBA" id="ARBA00022842"/>
    </source>
</evidence>
<gene>
    <name evidence="15 20" type="primary">pheT</name>
    <name evidence="20" type="ORF">KDY119_01547</name>
</gene>
<dbReference type="SUPFAM" id="SSF56037">
    <property type="entry name" value="PheT/TilS domain"/>
    <property type="match status" value="1"/>
</dbReference>
<accession>A0A5P9Q9C8</accession>
<dbReference type="InterPro" id="IPR033714">
    <property type="entry name" value="tRNA_bind_bactPheRS"/>
</dbReference>
<dbReference type="Gene3D" id="3.30.930.10">
    <property type="entry name" value="Bira Bifunctional Protein, Domain 2"/>
    <property type="match status" value="1"/>
</dbReference>
<dbReference type="SMART" id="SM00896">
    <property type="entry name" value="FDX-ACB"/>
    <property type="match status" value="1"/>
</dbReference>
<evidence type="ECO:0000313" key="20">
    <source>
        <dbReference type="EMBL" id="QFU98041.1"/>
    </source>
</evidence>
<dbReference type="InterPro" id="IPR002547">
    <property type="entry name" value="tRNA-bd_dom"/>
</dbReference>
<feature type="domain" description="TRNA-binding" evidence="17">
    <location>
        <begin position="41"/>
        <end position="168"/>
    </location>
</feature>
<evidence type="ECO:0000256" key="7">
    <source>
        <dbReference type="ARBA" id="ARBA00022723"/>
    </source>
</evidence>
<organism evidence="20 21">
    <name type="scientific">Luteimicrobium xylanilyticum</name>
    <dbReference type="NCBI Taxonomy" id="1133546"/>
    <lineage>
        <taxon>Bacteria</taxon>
        <taxon>Bacillati</taxon>
        <taxon>Actinomycetota</taxon>
        <taxon>Actinomycetes</taxon>
        <taxon>Micrococcales</taxon>
        <taxon>Luteimicrobium</taxon>
    </lineage>
</organism>
<feature type="binding site" evidence="15">
    <location>
        <position position="510"/>
    </location>
    <ligand>
        <name>Mg(2+)</name>
        <dbReference type="ChEBI" id="CHEBI:18420"/>
        <note>shared with alpha subunit</note>
    </ligand>
</feature>
<dbReference type="SMART" id="SM00874">
    <property type="entry name" value="B5"/>
    <property type="match status" value="1"/>
</dbReference>
<feature type="binding site" evidence="15">
    <location>
        <position position="509"/>
    </location>
    <ligand>
        <name>Mg(2+)</name>
        <dbReference type="ChEBI" id="CHEBI:18420"/>
        <note>shared with alpha subunit</note>
    </ligand>
</feature>
<dbReference type="KEGG" id="lxl:KDY119_01547"/>
<dbReference type="EMBL" id="CP045529">
    <property type="protein sequence ID" value="QFU98041.1"/>
    <property type="molecule type" value="Genomic_DNA"/>
</dbReference>
<evidence type="ECO:0000256" key="1">
    <source>
        <dbReference type="ARBA" id="ARBA00004496"/>
    </source>
</evidence>
<keyword evidence="8 15" id="KW-0547">Nucleotide-binding</keyword>
<dbReference type="FunFam" id="3.30.70.380:FF:000001">
    <property type="entry name" value="Phenylalanine--tRNA ligase beta subunit"/>
    <property type="match status" value="1"/>
</dbReference>
<evidence type="ECO:0000256" key="13">
    <source>
        <dbReference type="ARBA" id="ARBA00023146"/>
    </source>
</evidence>
<proteinExistence type="inferred from homology"/>
<dbReference type="InterPro" id="IPR012340">
    <property type="entry name" value="NA-bd_OB-fold"/>
</dbReference>
<evidence type="ECO:0000256" key="4">
    <source>
        <dbReference type="ARBA" id="ARBA00022490"/>
    </source>
</evidence>
<dbReference type="InterPro" id="IPR004532">
    <property type="entry name" value="Phe-tRNA-ligase_IIc_bsu_bact"/>
</dbReference>
<name>A0A5P9Q9C8_9MICO</name>
<evidence type="ECO:0000256" key="8">
    <source>
        <dbReference type="ARBA" id="ARBA00022741"/>
    </source>
</evidence>
<dbReference type="InterPro" id="IPR005147">
    <property type="entry name" value="tRNA_synthase_B5-dom"/>
</dbReference>
<keyword evidence="5 16" id="KW-0820">tRNA-binding</keyword>
<evidence type="ECO:0000313" key="21">
    <source>
        <dbReference type="Proteomes" id="UP000326702"/>
    </source>
</evidence>
<comment type="similarity">
    <text evidence="2 15">Belongs to the phenylalanyl-tRNA synthetase beta subunit family. Type 1 subfamily.</text>
</comment>
<dbReference type="InterPro" id="IPR045864">
    <property type="entry name" value="aa-tRNA-synth_II/BPL/LPL"/>
</dbReference>
<dbReference type="GO" id="GO:0009328">
    <property type="term" value="C:phenylalanine-tRNA ligase complex"/>
    <property type="evidence" value="ECO:0007669"/>
    <property type="project" value="TreeGrafter"/>
</dbReference>
<keyword evidence="6 15" id="KW-0436">Ligase</keyword>
<reference evidence="20 21" key="1">
    <citation type="submission" date="2019-10" db="EMBL/GenBank/DDBJ databases">
        <title>Genome sequence of Luteimicrobium xylanilyticum HY-24.</title>
        <authorList>
            <person name="Kim D.Y."/>
            <person name="Park H.-Y."/>
        </authorList>
    </citation>
    <scope>NUCLEOTIDE SEQUENCE [LARGE SCALE GENOMIC DNA]</scope>
    <source>
        <strain evidence="20 21">HY-24</strain>
    </source>
</reference>
<sequence>MPYVVTEWLGEHTELPEGLTAEQLAADLVRVGLEEEAIHGTDVTGPVVVGRVVAMSPEPQKNGKTINWCQVDVGEHNAVEGAGTDDERRVPRGIVCGAHNFVVGDEVVVALPGAVLPGPFPIASRKTYGHVSDGMICSARELGLGQDHEGIIVLEKHGFSAELGHDLTPGSDAIALLGLGQKVLEINVTPDRGYCFSYRGVAREFSHSTGARFTDPGLPGALDAPLPSPTPDGFPVEVSDDAPVYGQVGCDRFVTRIVRGIDPAAVSPQWMQRRLTLSGMRPISLPVDVSNYVMLDLGQPTHCYDLATVEAPIVVRRARPGEHLVTLDDVDRALDPEDLLITASPGLADGDEGTHVLGLAGVMGGASTEVTASTTDVLVEAAHFDPVTIARAARRHKLASEASKRFERGVDPQLAPVAAQRVVDLLVRYGGGTADPAVSDLDRTTAPAPILFPVAEAERLTGVAYAPERVGELLALIGCGVENAGEPGVLRVVPPTWRPDLGAPADLVEEVARLDGYDNIDSVLPSAPGGTGLTSAQRGRRAVARALADAGFTEVLTYPFVADAQLDALLVGADDPRRGAVRLLNPLSDEQNAMRTSLLVTLLQAVRRNVGRGLTDVAVVEQGLVTRPGDGPLVAPSLPGGTRPTPEQLAALADALPHQPRHVAGVLAGEHVPTGWWGGGRRADWADAVEAVRLVAGTLRVPVVVAAGPDERPWHPGRCARVTLADGTLVGHAGELHPQVVENLDLPARTVAFELDLDVLLAAAPAEPVEATPVSAFPAAKEDVALVVDDTVPAADVHAAVAQGAGELLEDLRLFDVFTGPQVGEGRKSLAFSLRLRAADRTLTAEDIAGVREGVVAAAAEAVGATLRA</sequence>
<dbReference type="Pfam" id="PF03483">
    <property type="entry name" value="B3_4"/>
    <property type="match status" value="1"/>
</dbReference>
<dbReference type="InterPro" id="IPR045060">
    <property type="entry name" value="Phe-tRNA-ligase_IIc_bsu"/>
</dbReference>
<dbReference type="SUPFAM" id="SSF46955">
    <property type="entry name" value="Putative DNA-binding domain"/>
    <property type="match status" value="1"/>
</dbReference>
<dbReference type="InterPro" id="IPR036690">
    <property type="entry name" value="Fdx_antiC-bd_sf"/>
</dbReference>
<keyword evidence="21" id="KW-1185">Reference proteome</keyword>
<dbReference type="GO" id="GO:0000287">
    <property type="term" value="F:magnesium ion binding"/>
    <property type="evidence" value="ECO:0007669"/>
    <property type="project" value="UniProtKB-UniRule"/>
</dbReference>
<dbReference type="SUPFAM" id="SSF55681">
    <property type="entry name" value="Class II aaRS and biotin synthetases"/>
    <property type="match status" value="1"/>
</dbReference>
<dbReference type="Pfam" id="PF17759">
    <property type="entry name" value="tRNA_synthFbeta"/>
    <property type="match status" value="1"/>
</dbReference>
<dbReference type="InterPro" id="IPR009061">
    <property type="entry name" value="DNA-bd_dom_put_sf"/>
</dbReference>
<dbReference type="SUPFAM" id="SSF50249">
    <property type="entry name" value="Nucleic acid-binding proteins"/>
    <property type="match status" value="1"/>
</dbReference>
<dbReference type="PANTHER" id="PTHR10947:SF0">
    <property type="entry name" value="PHENYLALANINE--TRNA LIGASE BETA SUBUNIT"/>
    <property type="match status" value="1"/>
</dbReference>
<dbReference type="PROSITE" id="PS51447">
    <property type="entry name" value="FDX_ACB"/>
    <property type="match status" value="1"/>
</dbReference>
<dbReference type="EC" id="6.1.1.20" evidence="15"/>
<dbReference type="GO" id="GO:0000049">
    <property type="term" value="F:tRNA binding"/>
    <property type="evidence" value="ECO:0007669"/>
    <property type="project" value="UniProtKB-UniRule"/>
</dbReference>
<feature type="domain" description="B5" evidence="19">
    <location>
        <begin position="445"/>
        <end position="522"/>
    </location>
</feature>
<dbReference type="PROSITE" id="PS51483">
    <property type="entry name" value="B5"/>
    <property type="match status" value="1"/>
</dbReference>
<dbReference type="GO" id="GO:0004826">
    <property type="term" value="F:phenylalanine-tRNA ligase activity"/>
    <property type="evidence" value="ECO:0007669"/>
    <property type="project" value="UniProtKB-UniRule"/>
</dbReference>
<dbReference type="Gene3D" id="3.30.56.10">
    <property type="match status" value="2"/>
</dbReference>
<dbReference type="SMART" id="SM00873">
    <property type="entry name" value="B3_4"/>
    <property type="match status" value="1"/>
</dbReference>
<feature type="binding site" evidence="15">
    <location>
        <position position="506"/>
    </location>
    <ligand>
        <name>Mg(2+)</name>
        <dbReference type="ChEBI" id="CHEBI:18420"/>
        <note>shared with alpha subunit</note>
    </ligand>
</feature>
<dbReference type="FunFam" id="3.30.930.10:FF:000130">
    <property type="entry name" value="Phenylalanine--tRNA ligase beta subunit"/>
    <property type="match status" value="1"/>
</dbReference>
<dbReference type="PROSITE" id="PS50886">
    <property type="entry name" value="TRBD"/>
    <property type="match status" value="1"/>
</dbReference>
<evidence type="ECO:0000256" key="15">
    <source>
        <dbReference type="HAMAP-Rule" id="MF_00283"/>
    </source>
</evidence>
<evidence type="ECO:0000256" key="9">
    <source>
        <dbReference type="ARBA" id="ARBA00022840"/>
    </source>
</evidence>
<dbReference type="Gene3D" id="3.50.40.10">
    <property type="entry name" value="Phenylalanyl-trna Synthetase, Chain B, domain 3"/>
    <property type="match status" value="1"/>
</dbReference>
<dbReference type="CDD" id="cd00769">
    <property type="entry name" value="PheRS_beta_core"/>
    <property type="match status" value="1"/>
</dbReference>
<keyword evidence="11 16" id="KW-0694">RNA-binding</keyword>
<evidence type="ECO:0000259" key="17">
    <source>
        <dbReference type="PROSITE" id="PS50886"/>
    </source>
</evidence>
<dbReference type="Pfam" id="PF03484">
    <property type="entry name" value="B5"/>
    <property type="match status" value="1"/>
</dbReference>
<protein>
    <recommendedName>
        <fullName evidence="15">Phenylalanine--tRNA ligase beta subunit</fullName>
        <ecNumber evidence="15">6.1.1.20</ecNumber>
    </recommendedName>
    <alternativeName>
        <fullName evidence="15">Phenylalanyl-tRNA synthetase beta subunit</fullName>
        <shortName evidence="15">PheRS</shortName>
    </alternativeName>
</protein>
<dbReference type="Gene3D" id="3.30.70.380">
    <property type="entry name" value="Ferrodoxin-fold anticodon-binding domain"/>
    <property type="match status" value="1"/>
</dbReference>
<dbReference type="Gene3D" id="2.40.50.140">
    <property type="entry name" value="Nucleic acid-binding proteins"/>
    <property type="match status" value="1"/>
</dbReference>
<dbReference type="HAMAP" id="MF_00283">
    <property type="entry name" value="Phe_tRNA_synth_beta1"/>
    <property type="match status" value="1"/>
</dbReference>
<dbReference type="CDD" id="cd02796">
    <property type="entry name" value="tRNA_bind_bactPheRS"/>
    <property type="match status" value="1"/>
</dbReference>
<keyword evidence="10 15" id="KW-0460">Magnesium</keyword>
<dbReference type="InterPro" id="IPR041616">
    <property type="entry name" value="PheRS_beta_core"/>
</dbReference>
<keyword evidence="9 15" id="KW-0067">ATP-binding</keyword>
<evidence type="ECO:0000256" key="6">
    <source>
        <dbReference type="ARBA" id="ARBA00022598"/>
    </source>
</evidence>
<dbReference type="InterPro" id="IPR020825">
    <property type="entry name" value="Phe-tRNA_synthase-like_B3/B4"/>
</dbReference>
<comment type="subcellular location">
    <subcellularLocation>
        <location evidence="1 15">Cytoplasm</location>
    </subcellularLocation>
</comment>
<evidence type="ECO:0000256" key="2">
    <source>
        <dbReference type="ARBA" id="ARBA00008653"/>
    </source>
</evidence>
<evidence type="ECO:0000256" key="11">
    <source>
        <dbReference type="ARBA" id="ARBA00022884"/>
    </source>
</evidence>
<dbReference type="PANTHER" id="PTHR10947">
    <property type="entry name" value="PHENYLALANYL-TRNA SYNTHETASE BETA CHAIN AND LEUCINE-RICH REPEAT-CONTAINING PROTEIN 47"/>
    <property type="match status" value="1"/>
</dbReference>
<keyword evidence="7 15" id="KW-0479">Metal-binding</keyword>
<keyword evidence="13 15" id="KW-0030">Aminoacyl-tRNA synthetase</keyword>
<comment type="cofactor">
    <cofactor evidence="15">
        <name>Mg(2+)</name>
        <dbReference type="ChEBI" id="CHEBI:18420"/>
    </cofactor>
    <text evidence="15">Binds 2 magnesium ions per tetramer.</text>
</comment>
<dbReference type="Pfam" id="PF03147">
    <property type="entry name" value="FDX-ACB"/>
    <property type="match status" value="1"/>
</dbReference>
<evidence type="ECO:0000256" key="12">
    <source>
        <dbReference type="ARBA" id="ARBA00022917"/>
    </source>
</evidence>
<evidence type="ECO:0000256" key="5">
    <source>
        <dbReference type="ARBA" id="ARBA00022555"/>
    </source>
</evidence>
<dbReference type="InterPro" id="IPR005146">
    <property type="entry name" value="B3/B4_tRNA-bd"/>
</dbReference>
<keyword evidence="12 15" id="KW-0648">Protein biosynthesis</keyword>
<evidence type="ECO:0000256" key="3">
    <source>
        <dbReference type="ARBA" id="ARBA00011209"/>
    </source>
</evidence>
<evidence type="ECO:0000256" key="14">
    <source>
        <dbReference type="ARBA" id="ARBA00049255"/>
    </source>
</evidence>
<dbReference type="InterPro" id="IPR005121">
    <property type="entry name" value="Fdx_antiC-bd"/>
</dbReference>
<dbReference type="OrthoDB" id="9805455at2"/>
<dbReference type="Proteomes" id="UP000326702">
    <property type="component" value="Chromosome"/>
</dbReference>
<dbReference type="SUPFAM" id="SSF54991">
    <property type="entry name" value="Anticodon-binding domain of PheRS"/>
    <property type="match status" value="1"/>
</dbReference>
<dbReference type="GO" id="GO:0005524">
    <property type="term" value="F:ATP binding"/>
    <property type="evidence" value="ECO:0007669"/>
    <property type="project" value="UniProtKB-UniRule"/>
</dbReference>
<evidence type="ECO:0000259" key="19">
    <source>
        <dbReference type="PROSITE" id="PS51483"/>
    </source>
</evidence>
<comment type="catalytic activity">
    <reaction evidence="14 15">
        <text>tRNA(Phe) + L-phenylalanine + ATP = L-phenylalanyl-tRNA(Phe) + AMP + diphosphate + H(+)</text>
        <dbReference type="Rhea" id="RHEA:19413"/>
        <dbReference type="Rhea" id="RHEA-COMP:9668"/>
        <dbReference type="Rhea" id="RHEA-COMP:9699"/>
        <dbReference type="ChEBI" id="CHEBI:15378"/>
        <dbReference type="ChEBI" id="CHEBI:30616"/>
        <dbReference type="ChEBI" id="CHEBI:33019"/>
        <dbReference type="ChEBI" id="CHEBI:58095"/>
        <dbReference type="ChEBI" id="CHEBI:78442"/>
        <dbReference type="ChEBI" id="CHEBI:78531"/>
        <dbReference type="ChEBI" id="CHEBI:456215"/>
        <dbReference type="EC" id="6.1.1.20"/>
    </reaction>
</comment>
<feature type="domain" description="FDX-ACB" evidence="18">
    <location>
        <begin position="775"/>
        <end position="868"/>
    </location>
</feature>
<evidence type="ECO:0000256" key="16">
    <source>
        <dbReference type="PROSITE-ProRule" id="PRU00209"/>
    </source>
</evidence>
<dbReference type="GO" id="GO:0006432">
    <property type="term" value="P:phenylalanyl-tRNA aminoacylation"/>
    <property type="evidence" value="ECO:0007669"/>
    <property type="project" value="UniProtKB-UniRule"/>
</dbReference>
<dbReference type="NCBIfam" id="TIGR00472">
    <property type="entry name" value="pheT_bact"/>
    <property type="match status" value="1"/>
</dbReference>
<feature type="binding site" evidence="15">
    <location>
        <position position="500"/>
    </location>
    <ligand>
        <name>Mg(2+)</name>
        <dbReference type="ChEBI" id="CHEBI:18420"/>
        <note>shared with alpha subunit</note>
    </ligand>
</feature>